<dbReference type="EMBL" id="CAXDID020000125">
    <property type="protein sequence ID" value="CAL6033418.1"/>
    <property type="molecule type" value="Genomic_DNA"/>
</dbReference>
<accession>A0ABP1J9X9</accession>
<proteinExistence type="predicted"/>
<protein>
    <submittedName>
        <fullName evidence="2">Regulator_of chromosome condensation 1/beta-lactamase-inhibitor protein II</fullName>
    </submittedName>
</protein>
<keyword evidence="3" id="KW-1185">Reference proteome</keyword>
<name>A0ABP1J9X9_9EUKA</name>
<evidence type="ECO:0000256" key="1">
    <source>
        <dbReference type="SAM" id="Phobius"/>
    </source>
</evidence>
<comment type="caution">
    <text evidence="2">The sequence shown here is derived from an EMBL/GenBank/DDBJ whole genome shotgun (WGS) entry which is preliminary data.</text>
</comment>
<gene>
    <name evidence="2" type="ORF">HINF_LOCUS34959</name>
</gene>
<sequence>MLFILSFQSVIDITFASTHGISISDIFDIQNQDFIVDGLYCGQAIYIIASNGSLLGKGDHKVLFNHSTQLYFTYIFIDNVKQLFCAEGYLWYINSAGLLYKEERTGPKQMKFTLEDNGDKLINQIIGDSADGQFHVIHTTSGLFFKGSCKEETQLCGKLPAQVYSSYTQLNVEPITKFQDIKYIELEQTKSFIFIYTKNNEVFALGKNENGILPVVVEPPLQPYPDTSYLRKIGTGLRRVSIGWDVSVTQPATFYLRNGSVYSFNRNQSTPEKLVQSCVYDFQYNYGDVSTSSKLYVKNQSVDVIIEQKSSLYSMVESYCFMNPTNQLCANTSNPKQECYDASGAVLLANDFCRVYECETNALLTSLVCDVTGCIGAQSTNSTCVVLNCKIEKQQYNESYNQQCHFNYQQYKYTASLLDALDFTFVNSLLIQYQKTPITPPPDPVTPEPVTPKPMQLWIAVGIAVGSCILILTPILIVSLCMFKKHQQQSQTSKISMDAVMKTPLLNNSEAKNGSESITTKMMFIKDFRFVKSNNIPKPLKSQSHNAQRDK</sequence>
<evidence type="ECO:0000313" key="3">
    <source>
        <dbReference type="Proteomes" id="UP001642409"/>
    </source>
</evidence>
<reference evidence="2 3" key="1">
    <citation type="submission" date="2024-07" db="EMBL/GenBank/DDBJ databases">
        <authorList>
            <person name="Akdeniz Z."/>
        </authorList>
    </citation>
    <scope>NUCLEOTIDE SEQUENCE [LARGE SCALE GENOMIC DNA]</scope>
</reference>
<dbReference type="SUPFAM" id="SSF50985">
    <property type="entry name" value="RCC1/BLIP-II"/>
    <property type="match status" value="1"/>
</dbReference>
<dbReference type="Proteomes" id="UP001642409">
    <property type="component" value="Unassembled WGS sequence"/>
</dbReference>
<dbReference type="InterPro" id="IPR009091">
    <property type="entry name" value="RCC1/BLIP-II"/>
</dbReference>
<keyword evidence="1" id="KW-1133">Transmembrane helix</keyword>
<keyword evidence="1" id="KW-0812">Transmembrane</keyword>
<keyword evidence="1" id="KW-0472">Membrane</keyword>
<organism evidence="2 3">
    <name type="scientific">Hexamita inflata</name>
    <dbReference type="NCBI Taxonomy" id="28002"/>
    <lineage>
        <taxon>Eukaryota</taxon>
        <taxon>Metamonada</taxon>
        <taxon>Diplomonadida</taxon>
        <taxon>Hexamitidae</taxon>
        <taxon>Hexamitinae</taxon>
        <taxon>Hexamita</taxon>
    </lineage>
</organism>
<feature type="transmembrane region" description="Helical" evidence="1">
    <location>
        <begin position="457"/>
        <end position="483"/>
    </location>
</feature>
<evidence type="ECO:0000313" key="2">
    <source>
        <dbReference type="EMBL" id="CAL6033418.1"/>
    </source>
</evidence>